<protein>
    <submittedName>
        <fullName evidence="1">Uncharacterized protein</fullName>
    </submittedName>
</protein>
<dbReference type="Gene3D" id="3.20.20.70">
    <property type="entry name" value="Aldolase class I"/>
    <property type="match status" value="1"/>
</dbReference>
<dbReference type="EMBL" id="UINC01163850">
    <property type="protein sequence ID" value="SVD64378.1"/>
    <property type="molecule type" value="Genomic_DNA"/>
</dbReference>
<accession>A0A382X1X1</accession>
<organism evidence="1">
    <name type="scientific">marine metagenome</name>
    <dbReference type="NCBI Taxonomy" id="408172"/>
    <lineage>
        <taxon>unclassified sequences</taxon>
        <taxon>metagenomes</taxon>
        <taxon>ecological metagenomes</taxon>
    </lineage>
</organism>
<sequence>MTWSETKVDQIGVQERVARLQSRSIKSDSKKEALTLALSMIDLTTLEGRDSPNKVRQLCYKA</sequence>
<reference evidence="1" key="1">
    <citation type="submission" date="2018-05" db="EMBL/GenBank/DDBJ databases">
        <authorList>
            <person name="Lanie J.A."/>
            <person name="Ng W.-L."/>
            <person name="Kazmierczak K.M."/>
            <person name="Andrzejewski T.M."/>
            <person name="Davidsen T.M."/>
            <person name="Wayne K.J."/>
            <person name="Tettelin H."/>
            <person name="Glass J.I."/>
            <person name="Rusch D."/>
            <person name="Podicherti R."/>
            <person name="Tsui H.-C.T."/>
            <person name="Winkler M.E."/>
        </authorList>
    </citation>
    <scope>NUCLEOTIDE SEQUENCE</scope>
</reference>
<proteinExistence type="predicted"/>
<gene>
    <name evidence="1" type="ORF">METZ01_LOCUS417232</name>
</gene>
<name>A0A382X1X1_9ZZZZ</name>
<evidence type="ECO:0000313" key="1">
    <source>
        <dbReference type="EMBL" id="SVD64378.1"/>
    </source>
</evidence>
<dbReference type="InterPro" id="IPR013785">
    <property type="entry name" value="Aldolase_TIM"/>
</dbReference>
<dbReference type="AlphaFoldDB" id="A0A382X1X1"/>
<feature type="non-terminal residue" evidence="1">
    <location>
        <position position="62"/>
    </location>
</feature>